<keyword evidence="1" id="KW-0472">Membrane</keyword>
<gene>
    <name evidence="2" type="ORF">EZS28_009808</name>
</gene>
<keyword evidence="1" id="KW-0812">Transmembrane</keyword>
<protein>
    <submittedName>
        <fullName evidence="2">Uncharacterized protein</fullName>
    </submittedName>
</protein>
<sequence length="83" mass="9298">MEKVNPYVDPSATDVPYTQVDFSKIKKKTSKDDCPCPMKTDKDAWKADPRTEKKGDIFESGSIRMTLSVISAAIVFPILVLFI</sequence>
<dbReference type="AlphaFoldDB" id="A0A5J4WHX8"/>
<dbReference type="EMBL" id="SNRW01001885">
    <property type="protein sequence ID" value="KAA6394664.1"/>
    <property type="molecule type" value="Genomic_DNA"/>
</dbReference>
<name>A0A5J4WHX8_9EUKA</name>
<evidence type="ECO:0000256" key="1">
    <source>
        <dbReference type="SAM" id="Phobius"/>
    </source>
</evidence>
<keyword evidence="1" id="KW-1133">Transmembrane helix</keyword>
<organism evidence="2 3">
    <name type="scientific">Streblomastix strix</name>
    <dbReference type="NCBI Taxonomy" id="222440"/>
    <lineage>
        <taxon>Eukaryota</taxon>
        <taxon>Metamonada</taxon>
        <taxon>Preaxostyla</taxon>
        <taxon>Oxymonadida</taxon>
        <taxon>Streblomastigidae</taxon>
        <taxon>Streblomastix</taxon>
    </lineage>
</organism>
<evidence type="ECO:0000313" key="3">
    <source>
        <dbReference type="Proteomes" id="UP000324800"/>
    </source>
</evidence>
<evidence type="ECO:0000313" key="2">
    <source>
        <dbReference type="EMBL" id="KAA6394664.1"/>
    </source>
</evidence>
<dbReference type="Proteomes" id="UP000324800">
    <property type="component" value="Unassembled WGS sequence"/>
</dbReference>
<reference evidence="2 3" key="1">
    <citation type="submission" date="2019-03" db="EMBL/GenBank/DDBJ databases">
        <title>Single cell metagenomics reveals metabolic interactions within the superorganism composed of flagellate Streblomastix strix and complex community of Bacteroidetes bacteria on its surface.</title>
        <authorList>
            <person name="Treitli S.C."/>
            <person name="Kolisko M."/>
            <person name="Husnik F."/>
            <person name="Keeling P."/>
            <person name="Hampl V."/>
        </authorList>
    </citation>
    <scope>NUCLEOTIDE SEQUENCE [LARGE SCALE GENOMIC DNA]</scope>
    <source>
        <strain evidence="2">ST1C</strain>
    </source>
</reference>
<proteinExistence type="predicted"/>
<accession>A0A5J4WHX8</accession>
<feature type="transmembrane region" description="Helical" evidence="1">
    <location>
        <begin position="63"/>
        <end position="82"/>
    </location>
</feature>
<comment type="caution">
    <text evidence="2">The sequence shown here is derived from an EMBL/GenBank/DDBJ whole genome shotgun (WGS) entry which is preliminary data.</text>
</comment>